<dbReference type="InterPro" id="IPR000008">
    <property type="entry name" value="C2_dom"/>
</dbReference>
<feature type="non-terminal residue" evidence="7">
    <location>
        <position position="1"/>
    </location>
</feature>
<evidence type="ECO:0000259" key="5">
    <source>
        <dbReference type="PROSITE" id="PS50004"/>
    </source>
</evidence>
<dbReference type="PROSITE" id="PS50916">
    <property type="entry name" value="RABBD"/>
    <property type="match status" value="1"/>
</dbReference>
<dbReference type="InterPro" id="IPR010911">
    <property type="entry name" value="Rab_BD"/>
</dbReference>
<dbReference type="FunFam" id="3.30.40.10:FF:000018">
    <property type="entry name" value="Synaptotagmin-like 5, isoform CRA_a"/>
    <property type="match status" value="1"/>
</dbReference>
<dbReference type="FunFam" id="2.60.40.150:FF:000006">
    <property type="entry name" value="Synaptotagmin-like 5, isoform CRA_a"/>
    <property type="match status" value="1"/>
</dbReference>
<dbReference type="GO" id="GO:0042043">
    <property type="term" value="F:neurexin family protein binding"/>
    <property type="evidence" value="ECO:0007669"/>
    <property type="project" value="TreeGrafter"/>
</dbReference>
<feature type="region of interest" description="Disordered" evidence="4">
    <location>
        <begin position="220"/>
        <end position="274"/>
    </location>
</feature>
<evidence type="ECO:0000256" key="4">
    <source>
        <dbReference type="SAM" id="MobiDB-lite"/>
    </source>
</evidence>
<feature type="compositionally biased region" description="Basic and acidic residues" evidence="4">
    <location>
        <begin position="254"/>
        <end position="265"/>
    </location>
</feature>
<evidence type="ECO:0000256" key="3">
    <source>
        <dbReference type="ARBA" id="ARBA00023136"/>
    </source>
</evidence>
<dbReference type="Gene3D" id="2.60.40.150">
    <property type="entry name" value="C2 domain"/>
    <property type="match status" value="2"/>
</dbReference>
<evidence type="ECO:0000256" key="1">
    <source>
        <dbReference type="ARBA" id="ARBA00004170"/>
    </source>
</evidence>
<dbReference type="Pfam" id="PF00168">
    <property type="entry name" value="C2"/>
    <property type="match status" value="2"/>
</dbReference>
<dbReference type="PANTHER" id="PTHR45716:SF1">
    <property type="entry name" value="SYNAPTOTAGMIN-LIKE PROTEIN 3"/>
    <property type="match status" value="1"/>
</dbReference>
<dbReference type="Proteomes" id="UP000521525">
    <property type="component" value="Unassembled WGS sequence"/>
</dbReference>
<feature type="domain" description="RabBD" evidence="6">
    <location>
        <begin position="4"/>
        <end position="122"/>
    </location>
</feature>
<dbReference type="InterPro" id="IPR035892">
    <property type="entry name" value="C2_domain_sf"/>
</dbReference>
<dbReference type="Pfam" id="PF02318">
    <property type="entry name" value="FYVE_2"/>
    <property type="match status" value="1"/>
</dbReference>
<comment type="caution">
    <text evidence="7">The sequence shown here is derived from an EMBL/GenBank/DDBJ whole genome shotgun (WGS) entry which is preliminary data.</text>
</comment>
<feature type="non-terminal residue" evidence="7">
    <location>
        <position position="638"/>
    </location>
</feature>
<dbReference type="InterPro" id="IPR013083">
    <property type="entry name" value="Znf_RING/FYVE/PHD"/>
</dbReference>
<dbReference type="Gene3D" id="3.30.40.10">
    <property type="entry name" value="Zinc/RING finger domain, C3HC4 (zinc finger)"/>
    <property type="match status" value="1"/>
</dbReference>
<reference evidence="7 8" key="1">
    <citation type="submission" date="2019-09" db="EMBL/GenBank/DDBJ databases">
        <title>Bird 10,000 Genomes (B10K) Project - Family phase.</title>
        <authorList>
            <person name="Zhang G."/>
        </authorList>
    </citation>
    <scope>NUCLEOTIDE SEQUENCE [LARGE SCALE GENOMIC DNA]</scope>
    <source>
        <strain evidence="7">OUT-0050</strain>
        <tissue evidence="7">Muscle</tissue>
    </source>
</reference>
<dbReference type="SUPFAM" id="SSF57903">
    <property type="entry name" value="FYVE/PHD zinc finger"/>
    <property type="match status" value="1"/>
</dbReference>
<dbReference type="InterPro" id="IPR011011">
    <property type="entry name" value="Znf_FYVE_PHD"/>
</dbReference>
<dbReference type="CDD" id="cd04020">
    <property type="entry name" value="C2B_SLP_1-2-3-4"/>
    <property type="match status" value="1"/>
</dbReference>
<dbReference type="PANTHER" id="PTHR45716">
    <property type="entry name" value="BITESIZE, ISOFORM I"/>
    <property type="match status" value="1"/>
</dbReference>
<dbReference type="SMART" id="SM00239">
    <property type="entry name" value="C2"/>
    <property type="match status" value="2"/>
</dbReference>
<feature type="compositionally biased region" description="Polar residues" evidence="4">
    <location>
        <begin position="229"/>
        <end position="249"/>
    </location>
</feature>
<evidence type="ECO:0000256" key="2">
    <source>
        <dbReference type="ARBA" id="ARBA00022737"/>
    </source>
</evidence>
<dbReference type="GO" id="GO:0070382">
    <property type="term" value="C:exocytic vesicle"/>
    <property type="evidence" value="ECO:0007669"/>
    <property type="project" value="TreeGrafter"/>
</dbReference>
<dbReference type="SUPFAM" id="SSF49562">
    <property type="entry name" value="C2 domain (Calcium/lipid-binding domain, CaLB)"/>
    <property type="match status" value="2"/>
</dbReference>
<dbReference type="EMBL" id="VZSP01000510">
    <property type="protein sequence ID" value="NWZ07628.1"/>
    <property type="molecule type" value="Genomic_DNA"/>
</dbReference>
<dbReference type="GO" id="GO:0006886">
    <property type="term" value="P:intracellular protein transport"/>
    <property type="evidence" value="ECO:0007669"/>
    <property type="project" value="InterPro"/>
</dbReference>
<feature type="domain" description="C2" evidence="5">
    <location>
        <begin position="307"/>
        <end position="431"/>
    </location>
</feature>
<dbReference type="PROSITE" id="PS50004">
    <property type="entry name" value="C2"/>
    <property type="match status" value="2"/>
</dbReference>
<keyword evidence="2" id="KW-0677">Repeat</keyword>
<accession>A0A7K7JMD1</accession>
<feature type="domain" description="C2" evidence="5">
    <location>
        <begin position="474"/>
        <end position="621"/>
    </location>
</feature>
<dbReference type="GO" id="GO:0006887">
    <property type="term" value="P:exocytosis"/>
    <property type="evidence" value="ECO:0007669"/>
    <property type="project" value="TreeGrafter"/>
</dbReference>
<keyword evidence="8" id="KW-1185">Reference proteome</keyword>
<dbReference type="GO" id="GO:0005886">
    <property type="term" value="C:plasma membrane"/>
    <property type="evidence" value="ECO:0007669"/>
    <property type="project" value="TreeGrafter"/>
</dbReference>
<proteinExistence type="predicted"/>
<dbReference type="GO" id="GO:0031267">
    <property type="term" value="F:small GTPase binding"/>
    <property type="evidence" value="ECO:0007669"/>
    <property type="project" value="InterPro"/>
</dbReference>
<organism evidence="7 8">
    <name type="scientific">Agelaius phoeniceus</name>
    <name type="common">Red-winged blackbird</name>
    <name type="synonym">Oriolus phoeniceus</name>
    <dbReference type="NCBI Taxonomy" id="39638"/>
    <lineage>
        <taxon>Eukaryota</taxon>
        <taxon>Metazoa</taxon>
        <taxon>Chordata</taxon>
        <taxon>Craniata</taxon>
        <taxon>Vertebrata</taxon>
        <taxon>Euteleostomi</taxon>
        <taxon>Archelosauria</taxon>
        <taxon>Archosauria</taxon>
        <taxon>Dinosauria</taxon>
        <taxon>Saurischia</taxon>
        <taxon>Theropoda</taxon>
        <taxon>Coelurosauria</taxon>
        <taxon>Aves</taxon>
        <taxon>Neognathae</taxon>
        <taxon>Neoaves</taxon>
        <taxon>Telluraves</taxon>
        <taxon>Australaves</taxon>
        <taxon>Passeriformes</taxon>
        <taxon>Passeroidea</taxon>
        <taxon>Icteridae</taxon>
        <taxon>Agelaius</taxon>
    </lineage>
</organism>
<keyword evidence="3" id="KW-0472">Membrane</keyword>
<comment type="subcellular location">
    <subcellularLocation>
        <location evidence="1">Membrane</location>
        <topology evidence="1">Peripheral membrane protein</topology>
    </subcellularLocation>
</comment>
<gene>
    <name evidence="7" type="primary">Sytl3</name>
    <name evidence="7" type="ORF">AGEPHO_R08967</name>
</gene>
<dbReference type="InterPro" id="IPR041282">
    <property type="entry name" value="FYVE_2"/>
</dbReference>
<evidence type="ECO:0000259" key="6">
    <source>
        <dbReference type="PROSITE" id="PS50916"/>
    </source>
</evidence>
<evidence type="ECO:0000313" key="7">
    <source>
        <dbReference type="EMBL" id="NWZ07628.1"/>
    </source>
</evidence>
<evidence type="ECO:0000313" key="8">
    <source>
        <dbReference type="Proteomes" id="UP000521525"/>
    </source>
</evidence>
<protein>
    <submittedName>
        <fullName evidence="7">SYTL3 protein</fullName>
    </submittedName>
</protein>
<dbReference type="CDD" id="cd08392">
    <property type="entry name" value="C2A_SLP-3"/>
    <property type="match status" value="1"/>
</dbReference>
<sequence>MACEFNLNFLKELEREAVLEVLYRDQMVRKTEEERIRKMKQQLQQLRWKGAKNARCEYQERSCARCQKSLGLLVNRGAVCNGCSHRVCSECRVCLTPGLWKCTICYAHGDVKVKAGEWFFEERAKKYPGEGRRETVGAKLLESYQNLSKISVVPPTPPPFTESPAGSNVMGNELGESKRFNKSVENLFLSLTTHIKKISKSQNDMADRCVLTTDYGKNVERREQRRSQSDTAINVTSRMKSTPSLQQLITGARNDSETQSKRSCKEEDDLTTSPTSDTVFCDGKKHGSLYSLSSTCTESGNFGKANITGEIEFALKYNFRACILEICIKGCKSLAYGEEKRKKCNPYVKVYLLPDKSPWSKRKTAVKKNTVDPEFDETLKYKIEHSQLRSRQLQISVWHAGTLKYRVFLGEVVIPLAAWNFEEDSMQFDWYPLKPKLEKPEDLIQYSAELLVSARLSVPAQYQNLQSEANWAFHVISAPFSGNKDQGVLNCQLQVMIFGAKNLPMLRSAGMLNSFVKGYKSVTLLNSFLLGGGGSCLILPGQEEVKQKSPVLKKEACPQWKHLFVFDGVTPAQLQQSCLHLTVWHKSIFSSSDQFLGGAKLGAKEFFGSMDLASQGVLQWQEVLHNPNTWMDFTLVLH</sequence>
<dbReference type="AlphaFoldDB" id="A0A7K7JMD1"/>
<dbReference type="InterPro" id="IPR043567">
    <property type="entry name" value="SYTL1-5_C2B"/>
</dbReference>
<name>A0A7K7JMD1_AGEPH</name>